<evidence type="ECO:0000313" key="2">
    <source>
        <dbReference type="EnsemblProtists" id="PYU1_T009918"/>
    </source>
</evidence>
<protein>
    <submittedName>
        <fullName evidence="2">Uncharacterized protein</fullName>
    </submittedName>
</protein>
<dbReference type="EnsemblProtists" id="PYU1_T009918">
    <property type="protein sequence ID" value="PYU1_T009918"/>
    <property type="gene ID" value="PYU1_G009900"/>
</dbReference>
<dbReference type="eggNOG" id="ENOG502SVV0">
    <property type="taxonomic scope" value="Eukaryota"/>
</dbReference>
<feature type="compositionally biased region" description="Low complexity" evidence="1">
    <location>
        <begin position="50"/>
        <end position="66"/>
    </location>
</feature>
<proteinExistence type="predicted"/>
<evidence type="ECO:0000256" key="1">
    <source>
        <dbReference type="SAM" id="MobiDB-lite"/>
    </source>
</evidence>
<sequence length="141" mass="15908">MTMMMSMPAAYIVKKQAPARVLKDVPCTCGAMAYNDEKNRRQTKIQPVPQDQDSSSDTNTTSTAADRFPKRSLWRKMLGKGPKCVCKKLVLLQSEPELLKIPSEYIGCKKVLVAGKRVPYTREMQQIMRKSWDPLEGIAEA</sequence>
<accession>K3WY69</accession>
<feature type="region of interest" description="Disordered" evidence="1">
    <location>
        <begin position="38"/>
        <end position="68"/>
    </location>
</feature>
<dbReference type="Proteomes" id="UP000019132">
    <property type="component" value="Unassembled WGS sequence"/>
</dbReference>
<dbReference type="HOGENOM" id="CLU_123080_0_0_1"/>
<reference evidence="3" key="1">
    <citation type="journal article" date="2010" name="Genome Biol.">
        <title>Genome sequence of the necrotrophic plant pathogen Pythium ultimum reveals original pathogenicity mechanisms and effector repertoire.</title>
        <authorList>
            <person name="Levesque C.A."/>
            <person name="Brouwer H."/>
            <person name="Cano L."/>
            <person name="Hamilton J.P."/>
            <person name="Holt C."/>
            <person name="Huitema E."/>
            <person name="Raffaele S."/>
            <person name="Robideau G.P."/>
            <person name="Thines M."/>
            <person name="Win J."/>
            <person name="Zerillo M.M."/>
            <person name="Beakes G.W."/>
            <person name="Boore J.L."/>
            <person name="Busam D."/>
            <person name="Dumas B."/>
            <person name="Ferriera S."/>
            <person name="Fuerstenberg S.I."/>
            <person name="Gachon C.M."/>
            <person name="Gaulin E."/>
            <person name="Govers F."/>
            <person name="Grenville-Briggs L."/>
            <person name="Horner N."/>
            <person name="Hostetler J."/>
            <person name="Jiang R.H."/>
            <person name="Johnson J."/>
            <person name="Krajaejun T."/>
            <person name="Lin H."/>
            <person name="Meijer H.J."/>
            <person name="Moore B."/>
            <person name="Morris P."/>
            <person name="Phuntmart V."/>
            <person name="Puiu D."/>
            <person name="Shetty J."/>
            <person name="Stajich J.E."/>
            <person name="Tripathy S."/>
            <person name="Wawra S."/>
            <person name="van West P."/>
            <person name="Whitty B.R."/>
            <person name="Coutinho P.M."/>
            <person name="Henrissat B."/>
            <person name="Martin F."/>
            <person name="Thomas P.D."/>
            <person name="Tyler B.M."/>
            <person name="De Vries R.P."/>
            <person name="Kamoun S."/>
            <person name="Yandell M."/>
            <person name="Tisserat N."/>
            <person name="Buell C.R."/>
        </authorList>
    </citation>
    <scope>NUCLEOTIDE SEQUENCE</scope>
    <source>
        <strain evidence="3">DAOM:BR144</strain>
    </source>
</reference>
<dbReference type="EMBL" id="GL376624">
    <property type="status" value="NOT_ANNOTATED_CDS"/>
    <property type="molecule type" value="Genomic_DNA"/>
</dbReference>
<dbReference type="VEuPathDB" id="FungiDB:PYU1_G009900"/>
<evidence type="ECO:0000313" key="3">
    <source>
        <dbReference type="Proteomes" id="UP000019132"/>
    </source>
</evidence>
<reference evidence="2" key="3">
    <citation type="submission" date="2015-02" db="UniProtKB">
        <authorList>
            <consortium name="EnsemblProtists"/>
        </authorList>
    </citation>
    <scope>IDENTIFICATION</scope>
    <source>
        <strain evidence="2">DAOM BR144</strain>
    </source>
</reference>
<reference evidence="3" key="2">
    <citation type="submission" date="2010-04" db="EMBL/GenBank/DDBJ databases">
        <authorList>
            <person name="Buell R."/>
            <person name="Hamilton J."/>
            <person name="Hostetler J."/>
        </authorList>
    </citation>
    <scope>NUCLEOTIDE SEQUENCE [LARGE SCALE GENOMIC DNA]</scope>
    <source>
        <strain evidence="3">DAOM:BR144</strain>
    </source>
</reference>
<keyword evidence="3" id="KW-1185">Reference proteome</keyword>
<organism evidence="2 3">
    <name type="scientific">Globisporangium ultimum (strain ATCC 200006 / CBS 805.95 / DAOM BR144)</name>
    <name type="common">Pythium ultimum</name>
    <dbReference type="NCBI Taxonomy" id="431595"/>
    <lineage>
        <taxon>Eukaryota</taxon>
        <taxon>Sar</taxon>
        <taxon>Stramenopiles</taxon>
        <taxon>Oomycota</taxon>
        <taxon>Peronosporomycetes</taxon>
        <taxon>Pythiales</taxon>
        <taxon>Pythiaceae</taxon>
        <taxon>Globisporangium</taxon>
    </lineage>
</organism>
<name>K3WY69_GLOUD</name>
<dbReference type="InParanoid" id="K3WY69"/>
<dbReference type="AlphaFoldDB" id="K3WY69"/>
<dbReference type="OMA" id="TIEEVPC"/>